<feature type="coiled-coil region" evidence="1">
    <location>
        <begin position="265"/>
        <end position="292"/>
    </location>
</feature>
<keyword evidence="2" id="KW-0812">Transmembrane</keyword>
<evidence type="ECO:0000256" key="1">
    <source>
        <dbReference type="SAM" id="Coils"/>
    </source>
</evidence>
<protein>
    <submittedName>
        <fullName evidence="3">TPR repeat protein</fullName>
    </submittedName>
</protein>
<feature type="transmembrane region" description="Helical" evidence="2">
    <location>
        <begin position="20"/>
        <end position="42"/>
    </location>
</feature>
<organism evidence="3">
    <name type="scientific">Planktothrix agardhii</name>
    <name type="common">Oscillatoria agardhii</name>
    <dbReference type="NCBI Taxonomy" id="1160"/>
    <lineage>
        <taxon>Bacteria</taxon>
        <taxon>Bacillati</taxon>
        <taxon>Cyanobacteriota</taxon>
        <taxon>Cyanophyceae</taxon>
        <taxon>Oscillatoriophycideae</taxon>
        <taxon>Oscillatoriales</taxon>
        <taxon>Microcoleaceae</taxon>
        <taxon>Planktothrix</taxon>
    </lineage>
</organism>
<dbReference type="AlphaFoldDB" id="A0A1J1JE56"/>
<evidence type="ECO:0000313" key="3">
    <source>
        <dbReference type="EMBL" id="CUM59714.1"/>
    </source>
</evidence>
<proteinExistence type="predicted"/>
<accession>A0A1J1JE56</accession>
<keyword evidence="2" id="KW-1133">Transmembrane helix</keyword>
<dbReference type="Gene3D" id="1.20.120.20">
    <property type="entry name" value="Apolipoprotein"/>
    <property type="match status" value="1"/>
</dbReference>
<feature type="transmembrane region" description="Helical" evidence="2">
    <location>
        <begin position="94"/>
        <end position="116"/>
    </location>
</feature>
<sequence length="329" mass="37309">MQNYQRTDAGVISDRRLNFLAWISRSSVILTLVLLSAGVSMAQSPKSPEPKPSTPTKTLSPKERLELEQLRQQQLLQEQVQAEAQRTFKQTMTLFNLLLGLLGILLAATLVGLWLLRRSVVREVTVIVKNHLNELGDLEGKIAVANQQMQAVIRETDKIAQDLNAEADDFQDELGTHRNQIGEWLTELSQVRQGALQNFQQETQEVTQEINRLEIEFSKQLADLQNRASNQQDLILQNLDKLGTNYANHVAGLQADVDGQKNTVLENFKQSEATLTNQLSELQIQVQNQRDRLFKTLEQVGTEFRTTVSGWQTDVEGQKKYRGQEFTTN</sequence>
<evidence type="ECO:0000256" key="2">
    <source>
        <dbReference type="SAM" id="Phobius"/>
    </source>
</evidence>
<dbReference type="SUPFAM" id="SSF58113">
    <property type="entry name" value="Apolipoprotein A-I"/>
    <property type="match status" value="1"/>
</dbReference>
<feature type="coiled-coil region" evidence="1">
    <location>
        <begin position="128"/>
        <end position="216"/>
    </location>
</feature>
<keyword evidence="1" id="KW-0175">Coiled coil</keyword>
<gene>
    <name evidence="3" type="ORF">PLAM_1747</name>
</gene>
<dbReference type="EMBL" id="LO018304">
    <property type="protein sequence ID" value="CUM59714.1"/>
    <property type="molecule type" value="Genomic_DNA"/>
</dbReference>
<name>A0A1J1JE56_PLAAG</name>
<reference evidence="3" key="1">
    <citation type="submission" date="2015-09" db="EMBL/GenBank/DDBJ databases">
        <authorList>
            <person name="Jackson K.R."/>
            <person name="Lunt B.L."/>
            <person name="Fisher J.N.B."/>
            <person name="Gardner A.V."/>
            <person name="Bailey M.E."/>
            <person name="Deus L.M."/>
            <person name="Earl A.S."/>
            <person name="Gibby P.D."/>
            <person name="Hartmann K.A."/>
            <person name="Liu J.E."/>
            <person name="Manci A.M."/>
            <person name="Nielsen D.A."/>
            <person name="Solomon M.B."/>
            <person name="Breakwell D.P."/>
            <person name="Burnett S.H."/>
            <person name="Grose J.H."/>
        </authorList>
    </citation>
    <scope>NUCLEOTIDE SEQUENCE</scope>
    <source>
        <strain evidence="3">7805</strain>
    </source>
</reference>
<keyword evidence="2" id="KW-0472">Membrane</keyword>